<dbReference type="RefSeq" id="WP_327787905.1">
    <property type="nucleotide sequence ID" value="NZ_JARGEQ010000024.1"/>
</dbReference>
<dbReference type="EMBL" id="JARGEQ010000024">
    <property type="protein sequence ID" value="MDF1585487.1"/>
    <property type="molecule type" value="Genomic_DNA"/>
</dbReference>
<dbReference type="InterPro" id="IPR016181">
    <property type="entry name" value="Acyl_CoA_acyltransferase"/>
</dbReference>
<gene>
    <name evidence="1" type="ORF">PZ740_03695</name>
</gene>
<dbReference type="SUPFAM" id="SSF55729">
    <property type="entry name" value="Acyl-CoA N-acyltransferases (Nat)"/>
    <property type="match status" value="1"/>
</dbReference>
<sequence>MDPTSALLALRGLLGSVSWQRVGLRGCTADGLRLVVAGAGPSLDYMLRRTGVDWRVEPLPPASMGRLAECLADRAGMADLVLARLPRRAARRVGGRALLRLPELVDARLAVPPEGEGWPRGRAARSVRSNLRRIENSGLSWTFETDARLFQRFYSEMYLPLARAQFGESSVPRSAASLRLRFRRGGLQLVWRGRELVAAQLVELAPQEVHCVAIGAPGDGAAARATGALAATTFFAVELARRCGRPFVNLGGSLPSLSDPVLQSKRLWGAALVERGRADHELLLGWRRWNPAVAGFLADLAPVVRLSGGLGAVVVPREEETGDSARRRLAAAGLDTLLLLERGSDGPTAAELLERLETGS</sequence>
<accession>A0AAP3UXV8</accession>
<keyword evidence="2" id="KW-1185">Reference proteome</keyword>
<name>A0AAP3UXV8_9PROT</name>
<organism evidence="1 2">
    <name type="scientific">Marinimicrococcus flavescens</name>
    <dbReference type="NCBI Taxonomy" id="3031815"/>
    <lineage>
        <taxon>Bacteria</taxon>
        <taxon>Pseudomonadati</taxon>
        <taxon>Pseudomonadota</taxon>
        <taxon>Alphaproteobacteria</taxon>
        <taxon>Geminicoccales</taxon>
        <taxon>Geminicoccaceae</taxon>
        <taxon>Marinimicrococcus</taxon>
    </lineage>
</organism>
<dbReference type="AlphaFoldDB" id="A0AAP3UXV8"/>
<proteinExistence type="predicted"/>
<evidence type="ECO:0000313" key="1">
    <source>
        <dbReference type="EMBL" id="MDF1585487.1"/>
    </source>
</evidence>
<protein>
    <submittedName>
        <fullName evidence="1">Uncharacterized protein</fullName>
    </submittedName>
</protein>
<comment type="caution">
    <text evidence="1">The sequence shown here is derived from an EMBL/GenBank/DDBJ whole genome shotgun (WGS) entry which is preliminary data.</text>
</comment>
<reference evidence="1 2" key="1">
    <citation type="submission" date="2023-03" db="EMBL/GenBank/DDBJ databases">
        <title>YIM 152171 draft genome.</title>
        <authorList>
            <person name="Yang Z."/>
        </authorList>
    </citation>
    <scope>NUCLEOTIDE SEQUENCE [LARGE SCALE GENOMIC DNA]</scope>
    <source>
        <strain evidence="1 2">YIM 152171</strain>
    </source>
</reference>
<dbReference type="Proteomes" id="UP001301140">
    <property type="component" value="Unassembled WGS sequence"/>
</dbReference>
<evidence type="ECO:0000313" key="2">
    <source>
        <dbReference type="Proteomes" id="UP001301140"/>
    </source>
</evidence>